<proteinExistence type="predicted"/>
<keyword evidence="3" id="KW-1185">Reference proteome</keyword>
<dbReference type="PANTHER" id="PTHR36930:SF1">
    <property type="entry name" value="MOSC DOMAIN-CONTAINING PROTEIN"/>
    <property type="match status" value="1"/>
</dbReference>
<name>A0A545TQG8_9PROT</name>
<dbReference type="OrthoDB" id="1550913at2"/>
<organism evidence="2 3">
    <name type="scientific">Denitrobaculum tricleocarpae</name>
    <dbReference type="NCBI Taxonomy" id="2591009"/>
    <lineage>
        <taxon>Bacteria</taxon>
        <taxon>Pseudomonadati</taxon>
        <taxon>Pseudomonadota</taxon>
        <taxon>Alphaproteobacteria</taxon>
        <taxon>Rhodospirillales</taxon>
        <taxon>Rhodospirillaceae</taxon>
        <taxon>Denitrobaculum</taxon>
    </lineage>
</organism>
<dbReference type="EMBL" id="VHSH01000005">
    <property type="protein sequence ID" value="TQV79361.1"/>
    <property type="molecule type" value="Genomic_DNA"/>
</dbReference>
<dbReference type="GO" id="GO:0030170">
    <property type="term" value="F:pyridoxal phosphate binding"/>
    <property type="evidence" value="ECO:0007669"/>
    <property type="project" value="InterPro"/>
</dbReference>
<gene>
    <name evidence="2" type="ORF">FKG95_17095</name>
</gene>
<dbReference type="Gene3D" id="2.40.33.20">
    <property type="entry name" value="PK beta-barrel domain-like"/>
    <property type="match status" value="1"/>
</dbReference>
<dbReference type="InterPro" id="IPR052716">
    <property type="entry name" value="MOSC_domain"/>
</dbReference>
<sequence length="152" mass="16777">MTGKLPTVGKLLGIARKSKSHAPMEEIQTADLTPETGLEGDYRGKLRRRQVSVLSREAWEETCKEHGKDLPWTTRRANILIEGLDLKDTKGARLRIGDAILEVHCETDPCSRMDDASPGLRQALEPDWRGGVCCRVIKPGKISVGDSAEIES</sequence>
<dbReference type="GO" id="GO:0030151">
    <property type="term" value="F:molybdenum ion binding"/>
    <property type="evidence" value="ECO:0007669"/>
    <property type="project" value="InterPro"/>
</dbReference>
<dbReference type="PANTHER" id="PTHR36930">
    <property type="entry name" value="METAL-SULFUR CLUSTER BIOSYNTHESIS PROTEINS YUAD-RELATED"/>
    <property type="match status" value="1"/>
</dbReference>
<evidence type="ECO:0000313" key="3">
    <source>
        <dbReference type="Proteomes" id="UP000315252"/>
    </source>
</evidence>
<reference evidence="2 3" key="1">
    <citation type="submission" date="2019-06" db="EMBL/GenBank/DDBJ databases">
        <title>Whole genome sequence for Rhodospirillaceae sp. R148.</title>
        <authorList>
            <person name="Wang G."/>
        </authorList>
    </citation>
    <scope>NUCLEOTIDE SEQUENCE [LARGE SCALE GENOMIC DNA]</scope>
    <source>
        <strain evidence="2 3">R148</strain>
    </source>
</reference>
<evidence type="ECO:0000259" key="1">
    <source>
        <dbReference type="PROSITE" id="PS51340"/>
    </source>
</evidence>
<dbReference type="SUPFAM" id="SSF50800">
    <property type="entry name" value="PK beta-barrel domain-like"/>
    <property type="match status" value="1"/>
</dbReference>
<dbReference type="Proteomes" id="UP000315252">
    <property type="component" value="Unassembled WGS sequence"/>
</dbReference>
<accession>A0A545TQG8</accession>
<protein>
    <submittedName>
        <fullName evidence="2">MOSC domain-containing protein</fullName>
    </submittedName>
</protein>
<dbReference type="PROSITE" id="PS51340">
    <property type="entry name" value="MOSC"/>
    <property type="match status" value="1"/>
</dbReference>
<dbReference type="AlphaFoldDB" id="A0A545TQG8"/>
<evidence type="ECO:0000313" key="2">
    <source>
        <dbReference type="EMBL" id="TQV79361.1"/>
    </source>
</evidence>
<dbReference type="RefSeq" id="WP_142897585.1">
    <property type="nucleotide sequence ID" value="NZ_ML660056.1"/>
</dbReference>
<feature type="domain" description="MOSC" evidence="1">
    <location>
        <begin position="25"/>
        <end position="151"/>
    </location>
</feature>
<dbReference type="InterPro" id="IPR005302">
    <property type="entry name" value="MoCF_Sase_C"/>
</dbReference>
<dbReference type="InterPro" id="IPR011037">
    <property type="entry name" value="Pyrv_Knase-like_insert_dom_sf"/>
</dbReference>
<dbReference type="GO" id="GO:0003824">
    <property type="term" value="F:catalytic activity"/>
    <property type="evidence" value="ECO:0007669"/>
    <property type="project" value="InterPro"/>
</dbReference>
<comment type="caution">
    <text evidence="2">The sequence shown here is derived from an EMBL/GenBank/DDBJ whole genome shotgun (WGS) entry which is preliminary data.</text>
</comment>
<dbReference type="Pfam" id="PF03473">
    <property type="entry name" value="MOSC"/>
    <property type="match status" value="1"/>
</dbReference>